<feature type="coiled-coil region" evidence="1">
    <location>
        <begin position="29"/>
        <end position="56"/>
    </location>
</feature>
<name>A0A9N7MQU4_STRHE</name>
<dbReference type="Proteomes" id="UP001153555">
    <property type="component" value="Unassembled WGS sequence"/>
</dbReference>
<accession>A0A9N7MQU4</accession>
<dbReference type="OrthoDB" id="444265at2759"/>
<evidence type="ECO:0000313" key="3">
    <source>
        <dbReference type="EMBL" id="CAA0811694.1"/>
    </source>
</evidence>
<keyword evidence="1" id="KW-0175">Coiled coil</keyword>
<feature type="compositionally biased region" description="Acidic residues" evidence="2">
    <location>
        <begin position="73"/>
        <end position="85"/>
    </location>
</feature>
<feature type="region of interest" description="Disordered" evidence="2">
    <location>
        <begin position="58"/>
        <end position="113"/>
    </location>
</feature>
<protein>
    <submittedName>
        <fullName evidence="3">SMAD/FHA domain-containing protein</fullName>
    </submittedName>
</protein>
<reference evidence="3" key="1">
    <citation type="submission" date="2019-12" db="EMBL/GenBank/DDBJ databases">
        <authorList>
            <person name="Scholes J."/>
        </authorList>
    </citation>
    <scope>NUCLEOTIDE SEQUENCE</scope>
</reference>
<proteinExistence type="predicted"/>
<keyword evidence="4" id="KW-1185">Reference proteome</keyword>
<feature type="non-terminal residue" evidence="3">
    <location>
        <position position="158"/>
    </location>
</feature>
<feature type="non-terminal residue" evidence="3">
    <location>
        <position position="1"/>
    </location>
</feature>
<dbReference type="AlphaFoldDB" id="A0A9N7MQU4"/>
<gene>
    <name evidence="3" type="ORF">SHERM_12645</name>
</gene>
<evidence type="ECO:0000256" key="1">
    <source>
        <dbReference type="SAM" id="Coils"/>
    </source>
</evidence>
<comment type="caution">
    <text evidence="3">The sequence shown here is derived from an EMBL/GenBank/DDBJ whole genome shotgun (WGS) entry which is preliminary data.</text>
</comment>
<sequence length="158" mass="17557">IAHMKKEIDAIRAKDIAQGGLTQGQQTQIARNEQRISQIMEELENLEETLNESIRESLGARGKLSHGKKGAIDDDEQDYLSNDDEFYNRTKKSSKHKPGEKQSVETADSLLDKKDALTKQIQDKEKLLLEDGEAVEPNEVAEAGDALDAYMSAVSSQL</sequence>
<dbReference type="EMBL" id="CACSLK010009256">
    <property type="protein sequence ID" value="CAA0811694.1"/>
    <property type="molecule type" value="Genomic_DNA"/>
</dbReference>
<organism evidence="3 4">
    <name type="scientific">Striga hermonthica</name>
    <name type="common">Purple witchweed</name>
    <name type="synonym">Buchnera hermonthica</name>
    <dbReference type="NCBI Taxonomy" id="68872"/>
    <lineage>
        <taxon>Eukaryota</taxon>
        <taxon>Viridiplantae</taxon>
        <taxon>Streptophyta</taxon>
        <taxon>Embryophyta</taxon>
        <taxon>Tracheophyta</taxon>
        <taxon>Spermatophyta</taxon>
        <taxon>Magnoliopsida</taxon>
        <taxon>eudicotyledons</taxon>
        <taxon>Gunneridae</taxon>
        <taxon>Pentapetalae</taxon>
        <taxon>asterids</taxon>
        <taxon>lamiids</taxon>
        <taxon>Lamiales</taxon>
        <taxon>Orobanchaceae</taxon>
        <taxon>Buchnereae</taxon>
        <taxon>Striga</taxon>
    </lineage>
</organism>
<evidence type="ECO:0000313" key="4">
    <source>
        <dbReference type="Proteomes" id="UP001153555"/>
    </source>
</evidence>
<evidence type="ECO:0000256" key="2">
    <source>
        <dbReference type="SAM" id="MobiDB-lite"/>
    </source>
</evidence>